<dbReference type="OMA" id="FSMFHMT"/>
<dbReference type="FunCoup" id="G7DV50">
    <property type="interactions" value="3"/>
</dbReference>
<dbReference type="AlphaFoldDB" id="G7DV50"/>
<dbReference type="Pfam" id="PF13561">
    <property type="entry name" value="adh_short_C2"/>
    <property type="match status" value="1"/>
</dbReference>
<dbReference type="SUPFAM" id="SSF51735">
    <property type="entry name" value="NAD(P)-binding Rossmann-fold domains"/>
    <property type="match status" value="1"/>
</dbReference>
<evidence type="ECO:0000313" key="5">
    <source>
        <dbReference type="EMBL" id="GAA94460.1"/>
    </source>
</evidence>
<dbReference type="InParanoid" id="G7DV50"/>
<dbReference type="InterPro" id="IPR036291">
    <property type="entry name" value="NAD(P)-bd_dom_sf"/>
</dbReference>
<dbReference type="OrthoDB" id="1393670at2759"/>
<evidence type="ECO:0000256" key="3">
    <source>
        <dbReference type="ARBA" id="ARBA00023002"/>
    </source>
</evidence>
<evidence type="ECO:0000256" key="2">
    <source>
        <dbReference type="ARBA" id="ARBA00022857"/>
    </source>
</evidence>
<keyword evidence="6" id="KW-1185">Reference proteome</keyword>
<dbReference type="InterPro" id="IPR002347">
    <property type="entry name" value="SDR_fam"/>
</dbReference>
<dbReference type="HOGENOM" id="CLU_010194_4_3_1"/>
<dbReference type="Proteomes" id="UP000009131">
    <property type="component" value="Unassembled WGS sequence"/>
</dbReference>
<feature type="compositionally biased region" description="Basic and acidic residues" evidence="4">
    <location>
        <begin position="8"/>
        <end position="26"/>
    </location>
</feature>
<dbReference type="Gene3D" id="3.40.50.720">
    <property type="entry name" value="NAD(P)-binding Rossmann-like Domain"/>
    <property type="match status" value="1"/>
</dbReference>
<dbReference type="STRING" id="764103.G7DV50"/>
<reference evidence="5 6" key="2">
    <citation type="journal article" date="2012" name="Open Biol.">
        <title>Characteristics of nucleosomes and linker DNA regions on the genome of the basidiomycete Mixia osmundae revealed by mono- and dinucleosome mapping.</title>
        <authorList>
            <person name="Nishida H."/>
            <person name="Kondo S."/>
            <person name="Matsumoto T."/>
            <person name="Suzuki Y."/>
            <person name="Yoshikawa H."/>
            <person name="Taylor T.D."/>
            <person name="Sugiyama J."/>
        </authorList>
    </citation>
    <scope>NUCLEOTIDE SEQUENCE [LARGE SCALE GENOMIC DNA]</scope>
    <source>
        <strain evidence="6">CBS 9802 / IAM 14324 / JCM 22182 / KY 12970</strain>
    </source>
</reference>
<gene>
    <name evidence="5" type="primary">Mo01112</name>
    <name evidence="5" type="ORF">E5Q_01112</name>
</gene>
<name>G7DV50_MIXOS</name>
<accession>G7DV50</accession>
<dbReference type="RefSeq" id="XP_014564893.1">
    <property type="nucleotide sequence ID" value="XM_014709407.1"/>
</dbReference>
<dbReference type="PRINTS" id="PR00081">
    <property type="entry name" value="GDHRDH"/>
</dbReference>
<evidence type="ECO:0000256" key="4">
    <source>
        <dbReference type="SAM" id="MobiDB-lite"/>
    </source>
</evidence>
<dbReference type="PANTHER" id="PTHR48107:SF16">
    <property type="entry name" value="NADPH-DEPENDENT ALDEHYDE REDUCTASE 1, CHLOROPLASTIC"/>
    <property type="match status" value="1"/>
</dbReference>
<keyword evidence="3" id="KW-0560">Oxidoreductase</keyword>
<dbReference type="PANTHER" id="PTHR48107">
    <property type="entry name" value="NADPH-DEPENDENT ALDEHYDE REDUCTASE-LIKE PROTEIN, CHLOROPLASTIC-RELATED"/>
    <property type="match status" value="1"/>
</dbReference>
<comment type="caution">
    <text evidence="5">The sequence shown here is derived from an EMBL/GenBank/DDBJ whole genome shotgun (WGS) entry which is preliminary data.</text>
</comment>
<dbReference type="EMBL" id="BABT02000035">
    <property type="protein sequence ID" value="GAA94460.1"/>
    <property type="molecule type" value="Genomic_DNA"/>
</dbReference>
<dbReference type="InterPro" id="IPR020904">
    <property type="entry name" value="Sc_DH/Rdtase_CS"/>
</dbReference>
<keyword evidence="2" id="KW-0521">NADP</keyword>
<dbReference type="PRINTS" id="PR00080">
    <property type="entry name" value="SDRFAMILY"/>
</dbReference>
<protein>
    <submittedName>
        <fullName evidence="5">Uncharacterized protein</fullName>
    </submittedName>
</protein>
<sequence length="333" mass="35659">MAGSAMRGDIKTLDHDSGSDPRKEMESSDEPITAYDPHAFIQAFKQSGAGLDADMPTQAEHTKIEVWHDGKPSLEEYKGSEQLKNKKVIVTGGDSGIGRSVAIFMAREGADVTIVYLPEEEKDAVTTEELIKAAGQKCLRLPGDLTQLDFVESVIEKHMKEYGALDVLVNNASQQIQCKDIKDIDPANVESTLKTNVWSMIVLTKFALKHMKRGASIVNSSSVTAYKGSGGMLDYASTKGAIISFTKSLALQLLPQGITVNAVAPGPVLTPLQPASREADQMKGWGIGDGAIGVRGRVAQPAELGAAYIWCTGKQGSFMTGQAIHVNGGQYFA</sequence>
<dbReference type="FunFam" id="3.40.50.720:FF:000084">
    <property type="entry name" value="Short-chain dehydrogenase reductase"/>
    <property type="match status" value="1"/>
</dbReference>
<dbReference type="GO" id="GO:0016614">
    <property type="term" value="F:oxidoreductase activity, acting on CH-OH group of donors"/>
    <property type="evidence" value="ECO:0007669"/>
    <property type="project" value="UniProtKB-ARBA"/>
</dbReference>
<proteinExistence type="inferred from homology"/>
<comment type="similarity">
    <text evidence="1">Belongs to the short-chain dehydrogenases/reductases (SDR) family.</text>
</comment>
<evidence type="ECO:0000313" key="6">
    <source>
        <dbReference type="Proteomes" id="UP000009131"/>
    </source>
</evidence>
<reference evidence="5 6" key="1">
    <citation type="journal article" date="2011" name="J. Gen. Appl. Microbiol.">
        <title>Draft genome sequencing of the enigmatic basidiomycete Mixia osmundae.</title>
        <authorList>
            <person name="Nishida H."/>
            <person name="Nagatsuka Y."/>
            <person name="Sugiyama J."/>
        </authorList>
    </citation>
    <scope>NUCLEOTIDE SEQUENCE [LARGE SCALE GENOMIC DNA]</scope>
    <source>
        <strain evidence="6">CBS 9802 / IAM 14324 / JCM 22182 / KY 12970</strain>
    </source>
</reference>
<dbReference type="eggNOG" id="KOG0725">
    <property type="taxonomic scope" value="Eukaryota"/>
</dbReference>
<feature type="region of interest" description="Disordered" evidence="4">
    <location>
        <begin position="1"/>
        <end position="32"/>
    </location>
</feature>
<organism evidence="5 6">
    <name type="scientific">Mixia osmundae (strain CBS 9802 / IAM 14324 / JCM 22182 / KY 12970)</name>
    <dbReference type="NCBI Taxonomy" id="764103"/>
    <lineage>
        <taxon>Eukaryota</taxon>
        <taxon>Fungi</taxon>
        <taxon>Dikarya</taxon>
        <taxon>Basidiomycota</taxon>
        <taxon>Pucciniomycotina</taxon>
        <taxon>Mixiomycetes</taxon>
        <taxon>Mixiales</taxon>
        <taxon>Mixiaceae</taxon>
        <taxon>Mixia</taxon>
    </lineage>
</organism>
<evidence type="ECO:0000256" key="1">
    <source>
        <dbReference type="ARBA" id="ARBA00006484"/>
    </source>
</evidence>
<dbReference type="PROSITE" id="PS00061">
    <property type="entry name" value="ADH_SHORT"/>
    <property type="match status" value="1"/>
</dbReference>